<dbReference type="Proteomes" id="UP001281761">
    <property type="component" value="Unassembled WGS sequence"/>
</dbReference>
<keyword evidence="4" id="KW-1185">Reference proteome</keyword>
<evidence type="ECO:0000256" key="1">
    <source>
        <dbReference type="SAM" id="Coils"/>
    </source>
</evidence>
<comment type="caution">
    <text evidence="3">The sequence shown here is derived from an EMBL/GenBank/DDBJ whole genome shotgun (WGS) entry which is preliminary data.</text>
</comment>
<gene>
    <name evidence="3" type="ORF">BLNAU_18703</name>
</gene>
<feature type="region of interest" description="Disordered" evidence="2">
    <location>
        <begin position="33"/>
        <end position="81"/>
    </location>
</feature>
<organism evidence="3 4">
    <name type="scientific">Blattamonas nauphoetae</name>
    <dbReference type="NCBI Taxonomy" id="2049346"/>
    <lineage>
        <taxon>Eukaryota</taxon>
        <taxon>Metamonada</taxon>
        <taxon>Preaxostyla</taxon>
        <taxon>Oxymonadida</taxon>
        <taxon>Blattamonas</taxon>
    </lineage>
</organism>
<feature type="region of interest" description="Disordered" evidence="2">
    <location>
        <begin position="196"/>
        <end position="215"/>
    </location>
</feature>
<sequence>MSQRKDEWEQTFSALYSSPSDLVNELNALRSENERLKEQLRQFSPPRQSRRPSNHSLSPPSACISSRRIKAPGSAPHQERSEPMIQTIFKLVQEGQNTVKKISTDLQEYTFDSQTDSFQWDQKRTERDLKLLRKELLEEKEQHQKTQEMNTELSQLLDSVVSELVSLHRLIDKTQERMVLIPRTDDNIDYLLETKRISRQEPESRKSKGEITTRD</sequence>
<feature type="coiled-coil region" evidence="1">
    <location>
        <begin position="122"/>
        <end position="149"/>
    </location>
</feature>
<dbReference type="EMBL" id="JARBJD010000230">
    <property type="protein sequence ID" value="KAK2946342.1"/>
    <property type="molecule type" value="Genomic_DNA"/>
</dbReference>
<name>A0ABQ9X3T6_9EUKA</name>
<accession>A0ABQ9X3T6</accession>
<keyword evidence="1" id="KW-0175">Coiled coil</keyword>
<evidence type="ECO:0000256" key="2">
    <source>
        <dbReference type="SAM" id="MobiDB-lite"/>
    </source>
</evidence>
<evidence type="ECO:0000313" key="3">
    <source>
        <dbReference type="EMBL" id="KAK2946342.1"/>
    </source>
</evidence>
<proteinExistence type="predicted"/>
<evidence type="ECO:0000313" key="4">
    <source>
        <dbReference type="Proteomes" id="UP001281761"/>
    </source>
</evidence>
<reference evidence="3 4" key="1">
    <citation type="journal article" date="2022" name="bioRxiv">
        <title>Genomics of Preaxostyla Flagellates Illuminates Evolutionary Transitions and the Path Towards Mitochondrial Loss.</title>
        <authorList>
            <person name="Novak L.V.F."/>
            <person name="Treitli S.C."/>
            <person name="Pyrih J."/>
            <person name="Halakuc P."/>
            <person name="Pipaliya S.V."/>
            <person name="Vacek V."/>
            <person name="Brzon O."/>
            <person name="Soukal P."/>
            <person name="Eme L."/>
            <person name="Dacks J.B."/>
            <person name="Karnkowska A."/>
            <person name="Elias M."/>
            <person name="Hampl V."/>
        </authorList>
    </citation>
    <scope>NUCLEOTIDE SEQUENCE [LARGE SCALE GENOMIC DNA]</scope>
    <source>
        <strain evidence="3">NAU3</strain>
        <tissue evidence="3">Gut</tissue>
    </source>
</reference>
<protein>
    <submittedName>
        <fullName evidence="3">Uncharacterized protein</fullName>
    </submittedName>
</protein>